<dbReference type="PROSITE" id="PS00678">
    <property type="entry name" value="WD_REPEATS_1"/>
    <property type="match status" value="1"/>
</dbReference>
<dbReference type="SMART" id="SM00320">
    <property type="entry name" value="WD40"/>
    <property type="match status" value="2"/>
</dbReference>
<name>A0A8H7SDD8_9FUNG</name>
<dbReference type="GO" id="GO:0005669">
    <property type="term" value="C:transcription factor TFIID complex"/>
    <property type="evidence" value="ECO:0007669"/>
    <property type="project" value="TreeGrafter"/>
</dbReference>
<dbReference type="InterPro" id="IPR014839">
    <property type="entry name" value="Crt10"/>
</dbReference>
<evidence type="ECO:0000313" key="6">
    <source>
        <dbReference type="Proteomes" id="UP000646827"/>
    </source>
</evidence>
<proteinExistence type="predicted"/>
<feature type="compositionally biased region" description="Polar residues" evidence="4">
    <location>
        <begin position="387"/>
        <end position="397"/>
    </location>
</feature>
<feature type="region of interest" description="Disordered" evidence="4">
    <location>
        <begin position="521"/>
        <end position="543"/>
    </location>
</feature>
<dbReference type="PROSITE" id="PS50294">
    <property type="entry name" value="WD_REPEATS_REGION"/>
    <property type="match status" value="1"/>
</dbReference>
<evidence type="ECO:0000313" key="5">
    <source>
        <dbReference type="EMBL" id="KAG2226167.1"/>
    </source>
</evidence>
<keyword evidence="2" id="KW-0677">Repeat</keyword>
<protein>
    <submittedName>
        <fullName evidence="5">Uncharacterized protein</fullName>
    </submittedName>
</protein>
<reference evidence="5 6" key="1">
    <citation type="submission" date="2020-12" db="EMBL/GenBank/DDBJ databases">
        <title>Metabolic potential, ecology and presence of endohyphal bacteria is reflected in genomic diversity of Mucoromycotina.</title>
        <authorList>
            <person name="Muszewska A."/>
            <person name="Okrasinska A."/>
            <person name="Steczkiewicz K."/>
            <person name="Drgas O."/>
            <person name="Orlowska M."/>
            <person name="Perlinska-Lenart U."/>
            <person name="Aleksandrzak-Piekarczyk T."/>
            <person name="Szatraj K."/>
            <person name="Zielenkiewicz U."/>
            <person name="Pilsyk S."/>
            <person name="Malc E."/>
            <person name="Mieczkowski P."/>
            <person name="Kruszewska J.S."/>
            <person name="Biernat P."/>
            <person name="Pawlowska J."/>
        </authorList>
    </citation>
    <scope>NUCLEOTIDE SEQUENCE [LARGE SCALE GENOMIC DNA]</scope>
    <source>
        <strain evidence="5 6">CBS 142.35</strain>
    </source>
</reference>
<dbReference type="PANTHER" id="PTHR19879">
    <property type="entry name" value="TRANSCRIPTION INITIATION FACTOR TFIID"/>
    <property type="match status" value="1"/>
</dbReference>
<dbReference type="SUPFAM" id="SSF50978">
    <property type="entry name" value="WD40 repeat-like"/>
    <property type="match status" value="1"/>
</dbReference>
<evidence type="ECO:0000256" key="4">
    <source>
        <dbReference type="SAM" id="MobiDB-lite"/>
    </source>
</evidence>
<dbReference type="Pfam" id="PF00400">
    <property type="entry name" value="WD40"/>
    <property type="match status" value="1"/>
</dbReference>
<dbReference type="InterPro" id="IPR001680">
    <property type="entry name" value="WD40_rpt"/>
</dbReference>
<feature type="region of interest" description="Disordered" evidence="4">
    <location>
        <begin position="387"/>
        <end position="438"/>
    </location>
</feature>
<comment type="caution">
    <text evidence="5">The sequence shown here is derived from an EMBL/GenBank/DDBJ whole genome shotgun (WGS) entry which is preliminary data.</text>
</comment>
<feature type="compositionally biased region" description="Low complexity" evidence="4">
    <location>
        <begin position="334"/>
        <end position="346"/>
    </location>
</feature>
<dbReference type="GO" id="GO:0016251">
    <property type="term" value="F:RNA polymerase II general transcription initiation factor activity"/>
    <property type="evidence" value="ECO:0007669"/>
    <property type="project" value="TreeGrafter"/>
</dbReference>
<dbReference type="OrthoDB" id="5591786at2759"/>
<dbReference type="GO" id="GO:0006367">
    <property type="term" value="P:transcription initiation at RNA polymerase II promoter"/>
    <property type="evidence" value="ECO:0007669"/>
    <property type="project" value="TreeGrafter"/>
</dbReference>
<keyword evidence="6" id="KW-1185">Reference proteome</keyword>
<dbReference type="InterPro" id="IPR036322">
    <property type="entry name" value="WD40_repeat_dom_sf"/>
</dbReference>
<feature type="repeat" description="WD" evidence="3">
    <location>
        <begin position="195"/>
        <end position="236"/>
    </location>
</feature>
<dbReference type="InterPro" id="IPR019775">
    <property type="entry name" value="WD40_repeat_CS"/>
</dbReference>
<feature type="compositionally biased region" description="Acidic residues" evidence="4">
    <location>
        <begin position="398"/>
        <end position="437"/>
    </location>
</feature>
<dbReference type="EMBL" id="JAEPRB010000019">
    <property type="protein sequence ID" value="KAG2226167.1"/>
    <property type="molecule type" value="Genomic_DNA"/>
</dbReference>
<dbReference type="Pfam" id="PF08728">
    <property type="entry name" value="CRT10"/>
    <property type="match status" value="1"/>
</dbReference>
<evidence type="ECO:0000256" key="1">
    <source>
        <dbReference type="ARBA" id="ARBA00022574"/>
    </source>
</evidence>
<gene>
    <name evidence="5" type="ORF">INT45_003312</name>
</gene>
<dbReference type="Proteomes" id="UP000646827">
    <property type="component" value="Unassembled WGS sequence"/>
</dbReference>
<dbReference type="PROSITE" id="PS50082">
    <property type="entry name" value="WD_REPEATS_2"/>
    <property type="match status" value="1"/>
</dbReference>
<keyword evidence="1 3" id="KW-0853">WD repeat</keyword>
<evidence type="ECO:0000256" key="3">
    <source>
        <dbReference type="PROSITE-ProRule" id="PRU00221"/>
    </source>
</evidence>
<evidence type="ECO:0000256" key="2">
    <source>
        <dbReference type="ARBA" id="ARBA00022737"/>
    </source>
</evidence>
<sequence>MNGVDKPVHEALLDYDLLNVFSVQENNGVNLATAKPWRMNLCAASERDPCTFFVATGQYVHVYKIDHFGAAFRGPLRTLTTPIPRQGQDLGMDTINQLKVGRIFDEEVVVTVSDAGDIWIWRTDALDEPPMTINNDNSSTWGLAIHGDQGLIAVSANSWTITVYNMTELTKNNPIFGKRRRNLPPVMKGIEKRELSGHTDNIPCVDFNQTGQYVASCSIDQTCRLWDIKTGQQATIRKIEMSRRENESWCWSVKFISQKDIKVAQCINKQVSENIIKKLENGRSTSLIGIGLRNSAALPVYRLNMTGFEGIHAFMQAFESDNDEDEDGDAVREQGQGNNNNLGRRGPAVINLPDEMHVPAAQLQQLELGNERLEALRNTVQDFRQLLTSGPFQTTNGNDDDEDEEDDEYEYDDDEQHVDEEDAQIDENTDEGEDEERYDNALETWQQTTAEQPGLPETQELMDWLSDEEEAGNDPYLRRLPGGHRLLAPDEHQALEERMAAERAMTFPYRFRNTPTEVIPITSRSGWSDSDSDEDNSKNPEPRTVMEYQHLAIKKKDKKNIIPQIIRCASPSSPAAENLLINKPEKMNDELIMVTTPKDVLLLHPTRTRMVTERWERNVISNVDVRSDRLLMAMDRLNMVEWIPELELYIAASQKGTVALMRVVKAEVDNGKSTLLFNCETYLPDSGLRNSPLYGMTVQKVEHDLVTSPTYLIYLFYYDGSALGYRLSRKLDQLFTEPLIL</sequence>
<dbReference type="InterPro" id="IPR015943">
    <property type="entry name" value="WD40/YVTN_repeat-like_dom_sf"/>
</dbReference>
<organism evidence="5 6">
    <name type="scientific">Circinella minor</name>
    <dbReference type="NCBI Taxonomy" id="1195481"/>
    <lineage>
        <taxon>Eukaryota</taxon>
        <taxon>Fungi</taxon>
        <taxon>Fungi incertae sedis</taxon>
        <taxon>Mucoromycota</taxon>
        <taxon>Mucoromycotina</taxon>
        <taxon>Mucoromycetes</taxon>
        <taxon>Mucorales</taxon>
        <taxon>Lichtheimiaceae</taxon>
        <taxon>Circinella</taxon>
    </lineage>
</organism>
<feature type="region of interest" description="Disordered" evidence="4">
    <location>
        <begin position="321"/>
        <end position="347"/>
    </location>
</feature>
<accession>A0A8H7SDD8</accession>
<dbReference type="Gene3D" id="2.130.10.10">
    <property type="entry name" value="YVTN repeat-like/Quinoprotein amine dehydrogenase"/>
    <property type="match status" value="1"/>
</dbReference>
<dbReference type="AlphaFoldDB" id="A0A8H7SDD8"/>
<dbReference type="PANTHER" id="PTHR19879:SF1">
    <property type="entry name" value="CANNONBALL-RELATED"/>
    <property type="match status" value="1"/>
</dbReference>